<dbReference type="Proteomes" id="UP000887566">
    <property type="component" value="Unplaced"/>
</dbReference>
<feature type="transmembrane region" description="Helical" evidence="1">
    <location>
        <begin position="56"/>
        <end position="79"/>
    </location>
</feature>
<proteinExistence type="predicted"/>
<keyword evidence="1" id="KW-0812">Transmembrane</keyword>
<keyword evidence="1" id="KW-0472">Membrane</keyword>
<reference evidence="3" key="1">
    <citation type="submission" date="2022-11" db="UniProtKB">
        <authorList>
            <consortium name="WormBaseParasite"/>
        </authorList>
    </citation>
    <scope>IDENTIFICATION</scope>
</reference>
<accession>A0A914VDK9</accession>
<protein>
    <submittedName>
        <fullName evidence="3">Uncharacterized protein</fullName>
    </submittedName>
</protein>
<organism evidence="2 3">
    <name type="scientific">Plectus sambesii</name>
    <dbReference type="NCBI Taxonomy" id="2011161"/>
    <lineage>
        <taxon>Eukaryota</taxon>
        <taxon>Metazoa</taxon>
        <taxon>Ecdysozoa</taxon>
        <taxon>Nematoda</taxon>
        <taxon>Chromadorea</taxon>
        <taxon>Plectida</taxon>
        <taxon>Plectina</taxon>
        <taxon>Plectoidea</taxon>
        <taxon>Plectidae</taxon>
        <taxon>Plectus</taxon>
    </lineage>
</organism>
<evidence type="ECO:0000256" key="1">
    <source>
        <dbReference type="SAM" id="Phobius"/>
    </source>
</evidence>
<feature type="transmembrane region" description="Helical" evidence="1">
    <location>
        <begin position="21"/>
        <end position="44"/>
    </location>
</feature>
<dbReference type="WBParaSite" id="PSAMB.scaffold1748size28159.g14673.t1">
    <property type="protein sequence ID" value="PSAMB.scaffold1748size28159.g14673.t1"/>
    <property type="gene ID" value="PSAMB.scaffold1748size28159.g14673"/>
</dbReference>
<name>A0A914VDK9_9BILA</name>
<keyword evidence="1" id="KW-1133">Transmembrane helix</keyword>
<dbReference type="AlphaFoldDB" id="A0A914VDK9"/>
<keyword evidence="2" id="KW-1185">Reference proteome</keyword>
<evidence type="ECO:0000313" key="3">
    <source>
        <dbReference type="WBParaSite" id="PSAMB.scaffold1748size28159.g14673.t1"/>
    </source>
</evidence>
<sequence>MPNVNFRSRFNWKYITNDANTLVVIIVLLLNLIIIAVPTAFVLWNWAKIPEEDRWIYSWAIALYICTGCGFGCCCLCCCQFCTRIKTQSSFPFLGFKKRGPMIQEEPKDSAQVLVEKGRV</sequence>
<evidence type="ECO:0000313" key="2">
    <source>
        <dbReference type="Proteomes" id="UP000887566"/>
    </source>
</evidence>